<reference evidence="2" key="1">
    <citation type="submission" date="2012-02" db="EMBL/GenBank/DDBJ databases">
        <title>The complete genome of Solitalea canadensis DSM 3403.</title>
        <authorList>
            <consortium name="US DOE Joint Genome Institute (JGI-PGF)"/>
            <person name="Lucas S."/>
            <person name="Copeland A."/>
            <person name="Lapidus A."/>
            <person name="Glavina del Rio T."/>
            <person name="Dalin E."/>
            <person name="Tice H."/>
            <person name="Bruce D."/>
            <person name="Goodwin L."/>
            <person name="Pitluck S."/>
            <person name="Peters L."/>
            <person name="Ovchinnikova G."/>
            <person name="Lu M."/>
            <person name="Kyrpides N."/>
            <person name="Mavromatis K."/>
            <person name="Ivanova N."/>
            <person name="Brettin T."/>
            <person name="Detter J.C."/>
            <person name="Han C."/>
            <person name="Larimer F."/>
            <person name="Land M."/>
            <person name="Hauser L."/>
            <person name="Markowitz V."/>
            <person name="Cheng J.-F."/>
            <person name="Hugenholtz P."/>
            <person name="Woyke T."/>
            <person name="Wu D."/>
            <person name="Spring S."/>
            <person name="Schroeder M."/>
            <person name="Kopitz M."/>
            <person name="Brambilla E."/>
            <person name="Klenk H.-P."/>
            <person name="Eisen J.A."/>
        </authorList>
    </citation>
    <scope>NUCLEOTIDE SEQUENCE</scope>
    <source>
        <strain evidence="2">DSM 3403</strain>
    </source>
</reference>
<sequence>MFFFLFISIFYHEESAKLSYKTQNNYNLPVDYQYFALYRRVLKMILQQSCLQDLVSSNSAPDQKWIQRSVLSIEKLIYLGHYLFGQVDAISEEKITNGSIDIIYESGLITFINTKEWDNFLPSLSQHFILDDRNSIVDKNLQPDFNHRIKTELGLDLKDIESLLAYLNNLLHDSEPPRLCTLKEFIAILKSKTNSPYIEPFIKGLILNRENVTDIKKAAISPYTGKRIIHKPLLTLTIDGTECILTDQFSLLEAFNTFFQNNITLGKIPKEWEQVPFLKKIRNDFKDRNKDILENPVEKLLKGYNVDYDRNVKTLYAHDKGHLSINKTPGEIDFIFIYNDTVYIADCKNLTKRYEMQGYYQDITKFTDEYNLKMKEKLEFMRQNLNRLQEHLQIKLNKPYLVLTNFKLEGIFIINTPTIYVLNGLYKIYTFNRFDLFIKGDDFFTKYIDWPEKNPIHKITWPFIDNLKKVIKPDF</sequence>
<dbReference type="eggNOG" id="ENOG502Z9Z3">
    <property type="taxonomic scope" value="Bacteria"/>
</dbReference>
<feature type="coiled-coil region" evidence="1">
    <location>
        <begin position="371"/>
        <end position="398"/>
    </location>
</feature>
<dbReference type="KEGG" id="scn:Solca_0171"/>
<dbReference type="STRING" id="929556.Solca_0171"/>
<dbReference type="EMBL" id="CP003349">
    <property type="protein sequence ID" value="AFD05322.1"/>
    <property type="molecule type" value="Genomic_DNA"/>
</dbReference>
<name>H8KXM6_SOLCM</name>
<evidence type="ECO:0000256" key="1">
    <source>
        <dbReference type="SAM" id="Coils"/>
    </source>
</evidence>
<evidence type="ECO:0000313" key="3">
    <source>
        <dbReference type="Proteomes" id="UP000007590"/>
    </source>
</evidence>
<dbReference type="HOGENOM" id="CLU_470735_0_0_10"/>
<organism evidence="2 3">
    <name type="scientific">Solitalea canadensis (strain ATCC 29591 / DSM 3403 / JCM 21819 / LMG 8368 / NBRC 15130 / NCIMB 12057 / USAM 9D)</name>
    <name type="common">Flexibacter canadensis</name>
    <dbReference type="NCBI Taxonomy" id="929556"/>
    <lineage>
        <taxon>Bacteria</taxon>
        <taxon>Pseudomonadati</taxon>
        <taxon>Bacteroidota</taxon>
        <taxon>Sphingobacteriia</taxon>
        <taxon>Sphingobacteriales</taxon>
        <taxon>Sphingobacteriaceae</taxon>
        <taxon>Solitalea</taxon>
    </lineage>
</organism>
<keyword evidence="3" id="KW-1185">Reference proteome</keyword>
<evidence type="ECO:0000313" key="2">
    <source>
        <dbReference type="EMBL" id="AFD05322.1"/>
    </source>
</evidence>
<protein>
    <submittedName>
        <fullName evidence="2">Nuclease-like protein</fullName>
    </submittedName>
</protein>
<proteinExistence type="predicted"/>
<gene>
    <name evidence="2" type="ordered locus">Solca_0171</name>
</gene>
<dbReference type="AlphaFoldDB" id="H8KXM6"/>
<keyword evidence="1" id="KW-0175">Coiled coil</keyword>
<dbReference type="Proteomes" id="UP000007590">
    <property type="component" value="Chromosome"/>
</dbReference>
<accession>H8KXM6</accession>